<evidence type="ECO:0000313" key="1">
    <source>
        <dbReference type="EMBL" id="KKK67105.1"/>
    </source>
</evidence>
<protein>
    <submittedName>
        <fullName evidence="1">Uncharacterized protein</fullName>
    </submittedName>
</protein>
<gene>
    <name evidence="1" type="ORF">LCGC14_2957390</name>
</gene>
<dbReference type="EMBL" id="LAZR01059769">
    <property type="protein sequence ID" value="KKK67105.1"/>
    <property type="molecule type" value="Genomic_DNA"/>
</dbReference>
<dbReference type="AlphaFoldDB" id="A0A0F8Y0L7"/>
<organism evidence="1">
    <name type="scientific">marine sediment metagenome</name>
    <dbReference type="NCBI Taxonomy" id="412755"/>
    <lineage>
        <taxon>unclassified sequences</taxon>
        <taxon>metagenomes</taxon>
        <taxon>ecological metagenomes</taxon>
    </lineage>
</organism>
<sequence length="68" mass="7364">AIYGLVSQTLDAINAMYIPIVAKEACAKFGTLVVRYVSVRPILRRAKRLAKIIASENIGSIAKPLPPL</sequence>
<name>A0A0F8Y0L7_9ZZZZ</name>
<proteinExistence type="predicted"/>
<accession>A0A0F8Y0L7</accession>
<reference evidence="1" key="1">
    <citation type="journal article" date="2015" name="Nature">
        <title>Complex archaea that bridge the gap between prokaryotes and eukaryotes.</title>
        <authorList>
            <person name="Spang A."/>
            <person name="Saw J.H."/>
            <person name="Jorgensen S.L."/>
            <person name="Zaremba-Niedzwiedzka K."/>
            <person name="Martijn J."/>
            <person name="Lind A.E."/>
            <person name="van Eijk R."/>
            <person name="Schleper C."/>
            <person name="Guy L."/>
            <person name="Ettema T.J."/>
        </authorList>
    </citation>
    <scope>NUCLEOTIDE SEQUENCE</scope>
</reference>
<feature type="non-terminal residue" evidence="1">
    <location>
        <position position="1"/>
    </location>
</feature>
<comment type="caution">
    <text evidence="1">The sequence shown here is derived from an EMBL/GenBank/DDBJ whole genome shotgun (WGS) entry which is preliminary data.</text>
</comment>